<dbReference type="InterPro" id="IPR013099">
    <property type="entry name" value="K_chnl_dom"/>
</dbReference>
<evidence type="ECO:0000313" key="5">
    <source>
        <dbReference type="EMBL" id="SEP22613.1"/>
    </source>
</evidence>
<dbReference type="GO" id="GO:0006813">
    <property type="term" value="P:potassium ion transport"/>
    <property type="evidence" value="ECO:0007669"/>
    <property type="project" value="InterPro"/>
</dbReference>
<feature type="transmembrane region" description="Helical" evidence="3">
    <location>
        <begin position="106"/>
        <end position="122"/>
    </location>
</feature>
<accession>A0A1H8W4Z6</accession>
<reference evidence="6" key="1">
    <citation type="submission" date="2016-10" db="EMBL/GenBank/DDBJ databases">
        <authorList>
            <person name="Varghese N."/>
            <person name="Submissions S."/>
        </authorList>
    </citation>
    <scope>NUCLEOTIDE SEQUENCE [LARGE SCALE GENOMIC DNA]</scope>
    <source>
        <strain evidence="6">IBRC-M 10043</strain>
    </source>
</reference>
<feature type="region of interest" description="Disordered" evidence="2">
    <location>
        <begin position="374"/>
        <end position="399"/>
    </location>
</feature>
<dbReference type="Pfam" id="PF02254">
    <property type="entry name" value="TrkA_N"/>
    <property type="match status" value="1"/>
</dbReference>
<dbReference type="AlphaFoldDB" id="A0A1H8W4Z6"/>
<dbReference type="OrthoDB" id="56871at2157"/>
<evidence type="ECO:0000256" key="1">
    <source>
        <dbReference type="ARBA" id="ARBA00004651"/>
    </source>
</evidence>
<keyword evidence="5" id="KW-0813">Transport</keyword>
<keyword evidence="3" id="KW-1133">Transmembrane helix</keyword>
<comment type="subcellular location">
    <subcellularLocation>
        <location evidence="1">Cell membrane</location>
        <topology evidence="1">Multi-pass membrane protein</topology>
    </subcellularLocation>
</comment>
<feature type="transmembrane region" description="Helical" evidence="3">
    <location>
        <begin position="20"/>
        <end position="39"/>
    </location>
</feature>
<dbReference type="InterPro" id="IPR036291">
    <property type="entry name" value="NAD(P)-bd_dom_sf"/>
</dbReference>
<feature type="transmembrane region" description="Helical" evidence="3">
    <location>
        <begin position="134"/>
        <end position="154"/>
    </location>
</feature>
<organism evidence="5 6">
    <name type="scientific">Halorientalis persicus</name>
    <dbReference type="NCBI Taxonomy" id="1367881"/>
    <lineage>
        <taxon>Archaea</taxon>
        <taxon>Methanobacteriati</taxon>
        <taxon>Methanobacteriota</taxon>
        <taxon>Stenosarchaea group</taxon>
        <taxon>Halobacteria</taxon>
        <taxon>Halobacteriales</taxon>
        <taxon>Haloarculaceae</taxon>
        <taxon>Halorientalis</taxon>
    </lineage>
</organism>
<dbReference type="PANTHER" id="PTHR43833">
    <property type="entry name" value="POTASSIUM CHANNEL PROTEIN 2-RELATED-RELATED"/>
    <property type="match status" value="1"/>
</dbReference>
<gene>
    <name evidence="5" type="ORF">SAMN05216388_10486</name>
</gene>
<dbReference type="EMBL" id="FOCX01000048">
    <property type="protein sequence ID" value="SEP22613.1"/>
    <property type="molecule type" value="Genomic_DNA"/>
</dbReference>
<evidence type="ECO:0000256" key="3">
    <source>
        <dbReference type="SAM" id="Phobius"/>
    </source>
</evidence>
<dbReference type="PROSITE" id="PS51201">
    <property type="entry name" value="RCK_N"/>
    <property type="match status" value="1"/>
</dbReference>
<keyword evidence="3" id="KW-0812">Transmembrane</keyword>
<evidence type="ECO:0000259" key="4">
    <source>
        <dbReference type="PROSITE" id="PS51201"/>
    </source>
</evidence>
<dbReference type="Pfam" id="PF07885">
    <property type="entry name" value="Ion_trans_2"/>
    <property type="match status" value="1"/>
</dbReference>
<dbReference type="SUPFAM" id="SSF81324">
    <property type="entry name" value="Voltage-gated potassium channels"/>
    <property type="match status" value="1"/>
</dbReference>
<dbReference type="SUPFAM" id="SSF51735">
    <property type="entry name" value="NAD(P)-binding Rossmann-fold domains"/>
    <property type="match status" value="1"/>
</dbReference>
<dbReference type="PANTHER" id="PTHR43833:SF9">
    <property type="entry name" value="POTASSIUM CHANNEL PROTEIN YUGO-RELATED"/>
    <property type="match status" value="1"/>
</dbReference>
<keyword evidence="5" id="KW-0407">Ion channel</keyword>
<name>A0A1H8W4Z6_9EURY</name>
<keyword evidence="5" id="KW-0406">Ion transport</keyword>
<feature type="domain" description="RCK N-terminal" evidence="4">
    <location>
        <begin position="244"/>
        <end position="359"/>
    </location>
</feature>
<protein>
    <submittedName>
        <fullName evidence="5">Voltage-gated potassium channel</fullName>
    </submittedName>
</protein>
<dbReference type="GO" id="GO:0005886">
    <property type="term" value="C:plasma membrane"/>
    <property type="evidence" value="ECO:0007669"/>
    <property type="project" value="UniProtKB-SubCell"/>
</dbReference>
<evidence type="ECO:0000256" key="2">
    <source>
        <dbReference type="SAM" id="MobiDB-lite"/>
    </source>
</evidence>
<sequence length="399" mass="42397">MINATKTDLTNYLTASGRVVQLVAVLSVLSIVTGVATVAGDASLNFIADQLPRSATESAGFTGALTGFLLLVTSYGLRRRWRVAWYVALSLVPAITIQGILQSSAFSTPLILISIVVFAILLPKRDVFDASVTLTNTQVAAGVALVGAQVYGTIGTYSLRDEFVGIDTLLDAFYFTIVTGSTVGYGDTTPVPESGFARLFALSVLIVSTATFAVALGVLLTPAIENRFTEALGMTKDAELNQLSDHIIIAGQDQLTTPIISNLQSDCSLLLISESDIAPSVAGSEISVLQGQRTTNETFERARLDTARAVVIATEDDATDIMTTITVRQQDDDIWIVAAATNQENIEKFRFAGANTIISPALVGGELLAESARTQRDTATEVVQRLQDNSSPPPSNTEK</sequence>
<dbReference type="Gene3D" id="1.10.287.70">
    <property type="match status" value="1"/>
</dbReference>
<feature type="transmembrane region" description="Helical" evidence="3">
    <location>
        <begin position="59"/>
        <end position="76"/>
    </location>
</feature>
<dbReference type="RefSeq" id="WP_092664452.1">
    <property type="nucleotide sequence ID" value="NZ_FOCX01000048.1"/>
</dbReference>
<feature type="transmembrane region" description="Helical" evidence="3">
    <location>
        <begin position="199"/>
        <end position="220"/>
    </location>
</feature>
<dbReference type="Gene3D" id="3.40.50.720">
    <property type="entry name" value="NAD(P)-binding Rossmann-like Domain"/>
    <property type="match status" value="1"/>
</dbReference>
<feature type="transmembrane region" description="Helical" evidence="3">
    <location>
        <begin position="83"/>
        <end position="100"/>
    </location>
</feature>
<proteinExistence type="predicted"/>
<evidence type="ECO:0000313" key="6">
    <source>
        <dbReference type="Proteomes" id="UP000198775"/>
    </source>
</evidence>
<dbReference type="InterPro" id="IPR003148">
    <property type="entry name" value="RCK_N"/>
</dbReference>
<dbReference type="Proteomes" id="UP000198775">
    <property type="component" value="Unassembled WGS sequence"/>
</dbReference>
<dbReference type="GO" id="GO:0034220">
    <property type="term" value="P:monoatomic ion transmembrane transport"/>
    <property type="evidence" value="ECO:0007669"/>
    <property type="project" value="UniProtKB-KW"/>
</dbReference>
<keyword evidence="6" id="KW-1185">Reference proteome</keyword>
<keyword evidence="3" id="KW-0472">Membrane</keyword>
<dbReference type="InterPro" id="IPR050721">
    <property type="entry name" value="Trk_Ktr_HKT_K-transport"/>
</dbReference>